<sequence length="62" mass="6686">MTANVGNHYDVIVIGAGISSLATLKCLLEAGLTAVVIERTDGVGGLWTFRENDYGVMRFTHM</sequence>
<keyword evidence="1 4" id="KW-0285">Flavoprotein</keyword>
<keyword evidence="4" id="KW-0503">Monooxygenase</keyword>
<evidence type="ECO:0000256" key="4">
    <source>
        <dbReference type="RuleBase" id="RU361177"/>
    </source>
</evidence>
<keyword evidence="2 4" id="KW-0274">FAD</keyword>
<comment type="similarity">
    <text evidence="4">Belongs to the FMO family.</text>
</comment>
<name>A0A9D4EL08_DREPO</name>
<accession>A0A9D4EL08</accession>
<dbReference type="InterPro" id="IPR036188">
    <property type="entry name" value="FAD/NAD-bd_sf"/>
</dbReference>
<dbReference type="Pfam" id="PF00743">
    <property type="entry name" value="FMO-like"/>
    <property type="match status" value="1"/>
</dbReference>
<dbReference type="SUPFAM" id="SSF51905">
    <property type="entry name" value="FAD/NAD(P)-binding domain"/>
    <property type="match status" value="1"/>
</dbReference>
<evidence type="ECO:0000256" key="3">
    <source>
        <dbReference type="ARBA" id="ARBA00023002"/>
    </source>
</evidence>
<dbReference type="EMBL" id="JAIWYP010000008">
    <property type="protein sequence ID" value="KAH3779970.1"/>
    <property type="molecule type" value="Genomic_DNA"/>
</dbReference>
<reference evidence="5" key="2">
    <citation type="submission" date="2020-11" db="EMBL/GenBank/DDBJ databases">
        <authorList>
            <person name="McCartney M.A."/>
            <person name="Auch B."/>
            <person name="Kono T."/>
            <person name="Mallez S."/>
            <person name="Becker A."/>
            <person name="Gohl D.M."/>
            <person name="Silverstein K.A.T."/>
            <person name="Koren S."/>
            <person name="Bechman K.B."/>
            <person name="Herman A."/>
            <person name="Abrahante J.E."/>
            <person name="Garbe J."/>
        </authorList>
    </citation>
    <scope>NUCLEOTIDE SEQUENCE</scope>
    <source>
        <strain evidence="5">Duluth1</strain>
        <tissue evidence="5">Whole animal</tissue>
    </source>
</reference>
<proteinExistence type="inferred from homology"/>
<dbReference type="GO" id="GO:0050661">
    <property type="term" value="F:NADP binding"/>
    <property type="evidence" value="ECO:0007669"/>
    <property type="project" value="InterPro"/>
</dbReference>
<comment type="cofactor">
    <cofactor evidence="4">
        <name>FAD</name>
        <dbReference type="ChEBI" id="CHEBI:57692"/>
    </cofactor>
</comment>
<gene>
    <name evidence="5" type="ORF">DPMN_157779</name>
</gene>
<evidence type="ECO:0000256" key="1">
    <source>
        <dbReference type="ARBA" id="ARBA00022630"/>
    </source>
</evidence>
<evidence type="ECO:0000313" key="6">
    <source>
        <dbReference type="Proteomes" id="UP000828390"/>
    </source>
</evidence>
<dbReference type="AlphaFoldDB" id="A0A9D4EL08"/>
<dbReference type="GO" id="GO:0050660">
    <property type="term" value="F:flavin adenine dinucleotide binding"/>
    <property type="evidence" value="ECO:0007669"/>
    <property type="project" value="InterPro"/>
</dbReference>
<comment type="caution">
    <text evidence="5">The sequence shown here is derived from an EMBL/GenBank/DDBJ whole genome shotgun (WGS) entry which is preliminary data.</text>
</comment>
<protein>
    <recommendedName>
        <fullName evidence="4">Flavin-containing monooxygenase</fullName>
        <ecNumber evidence="4">1.-.-.-</ecNumber>
    </recommendedName>
</protein>
<evidence type="ECO:0000313" key="5">
    <source>
        <dbReference type="EMBL" id="KAH3779970.1"/>
    </source>
</evidence>
<organism evidence="5 6">
    <name type="scientific">Dreissena polymorpha</name>
    <name type="common">Zebra mussel</name>
    <name type="synonym">Mytilus polymorpha</name>
    <dbReference type="NCBI Taxonomy" id="45954"/>
    <lineage>
        <taxon>Eukaryota</taxon>
        <taxon>Metazoa</taxon>
        <taxon>Spiralia</taxon>
        <taxon>Lophotrochozoa</taxon>
        <taxon>Mollusca</taxon>
        <taxon>Bivalvia</taxon>
        <taxon>Autobranchia</taxon>
        <taxon>Heteroconchia</taxon>
        <taxon>Euheterodonta</taxon>
        <taxon>Imparidentia</taxon>
        <taxon>Neoheterodontei</taxon>
        <taxon>Myida</taxon>
        <taxon>Dreissenoidea</taxon>
        <taxon>Dreissenidae</taxon>
        <taxon>Dreissena</taxon>
    </lineage>
</organism>
<reference evidence="5" key="1">
    <citation type="journal article" date="2019" name="bioRxiv">
        <title>The Genome of the Zebra Mussel, Dreissena polymorpha: A Resource for Invasive Species Research.</title>
        <authorList>
            <person name="McCartney M.A."/>
            <person name="Auch B."/>
            <person name="Kono T."/>
            <person name="Mallez S."/>
            <person name="Zhang Y."/>
            <person name="Obille A."/>
            <person name="Becker A."/>
            <person name="Abrahante J.E."/>
            <person name="Garbe J."/>
            <person name="Badalamenti J.P."/>
            <person name="Herman A."/>
            <person name="Mangelson H."/>
            <person name="Liachko I."/>
            <person name="Sullivan S."/>
            <person name="Sone E.D."/>
            <person name="Koren S."/>
            <person name="Silverstein K.A.T."/>
            <person name="Beckman K.B."/>
            <person name="Gohl D.M."/>
        </authorList>
    </citation>
    <scope>NUCLEOTIDE SEQUENCE</scope>
    <source>
        <strain evidence="5">Duluth1</strain>
        <tissue evidence="5">Whole animal</tissue>
    </source>
</reference>
<dbReference type="GO" id="GO:0004499">
    <property type="term" value="F:N,N-dimethylaniline monooxygenase activity"/>
    <property type="evidence" value="ECO:0007669"/>
    <property type="project" value="InterPro"/>
</dbReference>
<evidence type="ECO:0000256" key="2">
    <source>
        <dbReference type="ARBA" id="ARBA00022827"/>
    </source>
</evidence>
<dbReference type="Proteomes" id="UP000828390">
    <property type="component" value="Unassembled WGS sequence"/>
</dbReference>
<dbReference type="EC" id="1.-.-.-" evidence="4"/>
<dbReference type="InterPro" id="IPR020946">
    <property type="entry name" value="Flavin_mOase-like"/>
</dbReference>
<dbReference type="Gene3D" id="3.50.50.60">
    <property type="entry name" value="FAD/NAD(P)-binding domain"/>
    <property type="match status" value="1"/>
</dbReference>
<keyword evidence="6" id="KW-1185">Reference proteome</keyword>
<keyword evidence="3 4" id="KW-0560">Oxidoreductase</keyword>